<protein>
    <submittedName>
        <fullName evidence="1">Uncharacterized protein</fullName>
    </submittedName>
</protein>
<evidence type="ECO:0000313" key="1">
    <source>
        <dbReference type="EMBL" id="SAL22880.1"/>
    </source>
</evidence>
<reference evidence="1 2" key="1">
    <citation type="submission" date="2016-01" db="EMBL/GenBank/DDBJ databases">
        <authorList>
            <person name="Peeters C."/>
        </authorList>
    </citation>
    <scope>NUCLEOTIDE SEQUENCE [LARGE SCALE GENOMIC DNA]</scope>
    <source>
        <strain evidence="1">LMG 29315</strain>
    </source>
</reference>
<gene>
    <name evidence="1" type="ORF">AWB72_01638</name>
</gene>
<accession>A0A658QUF9</accession>
<organism evidence="1 2">
    <name type="scientific">Caballeronia concitans</name>
    <dbReference type="NCBI Taxonomy" id="1777133"/>
    <lineage>
        <taxon>Bacteria</taxon>
        <taxon>Pseudomonadati</taxon>
        <taxon>Pseudomonadota</taxon>
        <taxon>Betaproteobacteria</taxon>
        <taxon>Burkholderiales</taxon>
        <taxon>Burkholderiaceae</taxon>
        <taxon>Caballeronia</taxon>
    </lineage>
</organism>
<sequence length="76" mass="8087">MIIYHHGAAFEPFVTRLGTAFIAKASILETDGHLTSLGDLGVFASEESAFKFAVYSATAFIEGDDLPVPPLQVCAL</sequence>
<dbReference type="Proteomes" id="UP000198263">
    <property type="component" value="Unassembled WGS sequence"/>
</dbReference>
<evidence type="ECO:0000313" key="2">
    <source>
        <dbReference type="Proteomes" id="UP000198263"/>
    </source>
</evidence>
<comment type="caution">
    <text evidence="1">The sequence shown here is derived from an EMBL/GenBank/DDBJ whole genome shotgun (WGS) entry which is preliminary data.</text>
</comment>
<dbReference type="AlphaFoldDB" id="A0A658QUF9"/>
<dbReference type="EMBL" id="FCNV02000002">
    <property type="protein sequence ID" value="SAL22880.1"/>
    <property type="molecule type" value="Genomic_DNA"/>
</dbReference>
<proteinExistence type="predicted"/>
<name>A0A658QUF9_9BURK</name>
<keyword evidence="2" id="KW-1185">Reference proteome</keyword>
<dbReference type="RefSeq" id="WP_040050097.1">
    <property type="nucleotide sequence ID" value="NZ_FCNV02000002.1"/>
</dbReference>
<dbReference type="OrthoDB" id="9132596at2"/>